<feature type="region of interest" description="Disordered" evidence="2">
    <location>
        <begin position="258"/>
        <end position="285"/>
    </location>
</feature>
<dbReference type="InterPro" id="IPR052099">
    <property type="entry name" value="Regulatory_TF_Diverse"/>
</dbReference>
<dbReference type="CDD" id="cd22249">
    <property type="entry name" value="UDM1_RNF168_RNF169-like"/>
    <property type="match status" value="1"/>
</dbReference>
<dbReference type="Gene3D" id="4.10.280.10">
    <property type="entry name" value="Helix-loop-helix DNA-binding domain"/>
    <property type="match status" value="1"/>
</dbReference>
<feature type="compositionally biased region" description="Polar residues" evidence="2">
    <location>
        <begin position="258"/>
        <end position="277"/>
    </location>
</feature>
<evidence type="ECO:0000256" key="2">
    <source>
        <dbReference type="SAM" id="MobiDB-lite"/>
    </source>
</evidence>
<sequence>MDTFIHRPDLNMYGNNDDSLFSLSQFDLELQQQAQAAIQQQQQQQQQYQLQQQLQQQQQQQYTLEQRPIQDLWQDFDRYLPIDCQPFMMNEPVMNEPSAFNPSMPTLTATMYDKGPAPFTPSINSNPSPLYDPAAKPDNADFSPPVDLNLTPVVLSQWNSTDMIKQEYPSPAEYSDSLSPPQKSTPLMPSMSSPPQQTSNDTNDQPLVASTSTSSSQSPPPTSSSMAPNVADIIARMNWEMSTLSNLDSNKVPIQRLKSSNDNGLATSPSNTLNGGTKQKKTAHNAIERRYRNNINDRITELKNAVPALLHAKPKDKDRIAAGGGVAGKRGRLDDDDDDIGEDGEEYLDGVAVATKLNKATILCKATEYINHLKRTGNDMKRENDALQNLLAQLPGGHEVLAHYQIQKVQREEAMQRQMMMERQLMKQEQLERKRNTSKRKRAKRRQSNLDDDHDDGSLSSNSGDHPHTPPSDKNRVFMALFMAISFFSSSPLTTTAGSDQLNNHHHVSRTAAGQMDAAASMATSNNSYYSSTPTNNQPGTLWFSINDAWSILRWVVFVACLTQLLFPYLKPYLFGHSFRVRRTSRLRHHRLVSVKTAKLGLNSTKATTLAISPGDAKCMQMHQLLTKRLITEHGDTTSRLSYKNKVVLFLALVKEMAQFTLRHVFGFDVATEGYSGGIDGDDYDDDEMEQHKLRRWGHVFKWIKLNECECLGGNSVLSRATMLYHSVRMLNLVDSLEEEMDYYNDSDDEQETRQRQLSSMRARAYATAAIQMVMAIPYATMAMRAADYLWGIALMDATEEDTWACITEEDDDLETSMMEALSTKEPWIETLDVVRTQLSTWTKVSATATATPMGLSLSSNAPSLVPTAILSNLYILDQMASHLRNLIDGMIHPAGARSDPLAFFAHISSALDDDSQRLAGWFALVGITVEALWRHDTERAEQAMLTLVHRVPRAMIVPGFSKKKTRQGELDTMAKQQIAHTLAGATLLQKQDSQEGIKELEIASSLRQRKNKRALPTTNELEAMHIEGRVMALAEFAVLLVGLEAWVSTWEQSSDDHTSKASETTSDDAPALETSNEQVRLAALALRRMVCRPALAGLKTQQVIIDRLSKVGRIMDDGCDDEDDTDSAACEHLADGNAQKDGRIEKVMAIIHGK</sequence>
<dbReference type="PROSITE" id="PS50888">
    <property type="entry name" value="BHLH"/>
    <property type="match status" value="1"/>
</dbReference>
<gene>
    <name evidence="4" type="primary">ABSGL_03669.1 scaffold 4609</name>
</gene>
<proteinExistence type="predicted"/>
<evidence type="ECO:0000313" key="5">
    <source>
        <dbReference type="Proteomes" id="UP000078561"/>
    </source>
</evidence>
<feature type="compositionally biased region" description="Low complexity" evidence="2">
    <location>
        <begin position="184"/>
        <end position="199"/>
    </location>
</feature>
<reference evidence="4" key="1">
    <citation type="submission" date="2016-04" db="EMBL/GenBank/DDBJ databases">
        <authorList>
            <person name="Evans L.H."/>
            <person name="Alamgir A."/>
            <person name="Owens N."/>
            <person name="Weber N.D."/>
            <person name="Virtaneva K."/>
            <person name="Barbian K."/>
            <person name="Babar A."/>
            <person name="Rosenke K."/>
        </authorList>
    </citation>
    <scope>NUCLEOTIDE SEQUENCE [LARGE SCALE GENOMIC DNA]</scope>
    <source>
        <strain evidence="4">CBS 101.48</strain>
    </source>
</reference>
<dbReference type="AlphaFoldDB" id="A0A163JAX8"/>
<dbReference type="STRING" id="4829.A0A163JAX8"/>
<dbReference type="PANTHER" id="PTHR47336">
    <property type="entry name" value="TRANSCRIPTION FACTOR HMS1-RELATED"/>
    <property type="match status" value="1"/>
</dbReference>
<dbReference type="InParanoid" id="A0A163JAX8"/>
<dbReference type="EMBL" id="LT552047">
    <property type="protein sequence ID" value="SAL98142.1"/>
    <property type="molecule type" value="Genomic_DNA"/>
</dbReference>
<keyword evidence="5" id="KW-1185">Reference proteome</keyword>
<dbReference type="GO" id="GO:0046983">
    <property type="term" value="F:protein dimerization activity"/>
    <property type="evidence" value="ECO:0007669"/>
    <property type="project" value="InterPro"/>
</dbReference>
<organism evidence="4">
    <name type="scientific">Absidia glauca</name>
    <name type="common">Pin mould</name>
    <dbReference type="NCBI Taxonomy" id="4829"/>
    <lineage>
        <taxon>Eukaryota</taxon>
        <taxon>Fungi</taxon>
        <taxon>Fungi incertae sedis</taxon>
        <taxon>Mucoromycota</taxon>
        <taxon>Mucoromycotina</taxon>
        <taxon>Mucoromycetes</taxon>
        <taxon>Mucorales</taxon>
        <taxon>Cunninghamellaceae</taxon>
        <taxon>Absidia</taxon>
    </lineage>
</organism>
<feature type="region of interest" description="Disordered" evidence="2">
    <location>
        <begin position="118"/>
        <end position="144"/>
    </location>
</feature>
<feature type="region of interest" description="Disordered" evidence="2">
    <location>
        <begin position="170"/>
        <end position="227"/>
    </location>
</feature>
<feature type="region of interest" description="Disordered" evidence="2">
    <location>
        <begin position="1054"/>
        <end position="1074"/>
    </location>
</feature>
<dbReference type="OrthoDB" id="2133190at2759"/>
<feature type="domain" description="BHLH" evidence="3">
    <location>
        <begin position="279"/>
        <end position="373"/>
    </location>
</feature>
<dbReference type="SUPFAM" id="SSF47459">
    <property type="entry name" value="HLH, helix-loop-helix DNA-binding domain"/>
    <property type="match status" value="1"/>
</dbReference>
<dbReference type="InterPro" id="IPR036638">
    <property type="entry name" value="HLH_DNA-bd_sf"/>
</dbReference>
<evidence type="ECO:0000259" key="3">
    <source>
        <dbReference type="PROSITE" id="PS50888"/>
    </source>
</evidence>
<keyword evidence="1" id="KW-0175">Coiled coil</keyword>
<evidence type="ECO:0000256" key="1">
    <source>
        <dbReference type="SAM" id="Coils"/>
    </source>
</evidence>
<dbReference type="OMA" id="WACITEE"/>
<dbReference type="SMART" id="SM00353">
    <property type="entry name" value="HLH"/>
    <property type="match status" value="1"/>
</dbReference>
<feature type="coiled-coil region" evidence="1">
    <location>
        <begin position="31"/>
        <end position="60"/>
    </location>
</feature>
<feature type="region of interest" description="Disordered" evidence="2">
    <location>
        <begin position="426"/>
        <end position="473"/>
    </location>
</feature>
<dbReference type="Proteomes" id="UP000078561">
    <property type="component" value="Unassembled WGS sequence"/>
</dbReference>
<dbReference type="InterPro" id="IPR011598">
    <property type="entry name" value="bHLH_dom"/>
</dbReference>
<dbReference type="PANTHER" id="PTHR47336:SF2">
    <property type="entry name" value="TRANSCRIPTION FACTOR HMS1-RELATED"/>
    <property type="match status" value="1"/>
</dbReference>
<name>A0A163JAX8_ABSGL</name>
<feature type="compositionally biased region" description="Polar residues" evidence="2">
    <location>
        <begin position="200"/>
        <end position="209"/>
    </location>
</feature>
<feature type="compositionally biased region" description="Basic and acidic residues" evidence="2">
    <location>
        <begin position="426"/>
        <end position="435"/>
    </location>
</feature>
<evidence type="ECO:0000313" key="4">
    <source>
        <dbReference type="EMBL" id="SAL98142.1"/>
    </source>
</evidence>
<accession>A0A163JAX8</accession>
<protein>
    <recommendedName>
        <fullName evidence="3">BHLH domain-containing protein</fullName>
    </recommendedName>
</protein>
<feature type="compositionally biased region" description="Basic residues" evidence="2">
    <location>
        <begin position="436"/>
        <end position="447"/>
    </location>
</feature>
<dbReference type="Pfam" id="PF00010">
    <property type="entry name" value="HLH"/>
    <property type="match status" value="1"/>
</dbReference>